<evidence type="ECO:0000256" key="1">
    <source>
        <dbReference type="ARBA" id="ARBA00022690"/>
    </source>
</evidence>
<evidence type="ECO:0000259" key="4">
    <source>
        <dbReference type="SMART" id="SM00043"/>
    </source>
</evidence>
<protein>
    <submittedName>
        <fullName evidence="5">Cysteine proteinase inhibitor</fullName>
    </submittedName>
</protein>
<evidence type="ECO:0000313" key="7">
    <source>
        <dbReference type="EMBL" id="PNX90678.1"/>
    </source>
</evidence>
<dbReference type="STRING" id="57577.A0A2K3KVD9"/>
<evidence type="ECO:0000256" key="3">
    <source>
        <dbReference type="SAM" id="SignalP"/>
    </source>
</evidence>
<dbReference type="Proteomes" id="UP000236291">
    <property type="component" value="Unassembled WGS sequence"/>
</dbReference>
<dbReference type="AlphaFoldDB" id="A0A2K3KVD9"/>
<keyword evidence="2" id="KW-0789">Thiol protease inhibitor</keyword>
<feature type="domain" description="Cystatin" evidence="4">
    <location>
        <begin position="23"/>
        <end position="113"/>
    </location>
</feature>
<dbReference type="InterPro" id="IPR000010">
    <property type="entry name" value="Cystatin_dom"/>
</dbReference>
<dbReference type="SMART" id="SM00043">
    <property type="entry name" value="CY"/>
    <property type="match status" value="1"/>
</dbReference>
<dbReference type="InterPro" id="IPR046350">
    <property type="entry name" value="Cystatin_sf"/>
</dbReference>
<evidence type="ECO:0000313" key="5">
    <source>
        <dbReference type="EMBL" id="PNX70263.1"/>
    </source>
</evidence>
<reference evidence="5 8" key="1">
    <citation type="journal article" date="2014" name="Am. J. Bot.">
        <title>Genome assembly and annotation for red clover (Trifolium pratense; Fabaceae).</title>
        <authorList>
            <person name="Istvanek J."/>
            <person name="Jaros M."/>
            <person name="Krenek A."/>
            <person name="Repkova J."/>
        </authorList>
    </citation>
    <scope>NUCLEOTIDE SEQUENCE [LARGE SCALE GENOMIC DNA]</scope>
    <source>
        <strain evidence="8">cv. Tatra</strain>
        <tissue evidence="5">Young leaves</tissue>
    </source>
</reference>
<evidence type="ECO:0000313" key="6">
    <source>
        <dbReference type="EMBL" id="PNX70808.1"/>
    </source>
</evidence>
<dbReference type="PANTHER" id="PTHR47364:SF2">
    <property type="entry name" value="CYSTEINE PROTEINASE INHIBITOR 5"/>
    <property type="match status" value="1"/>
</dbReference>
<dbReference type="Pfam" id="PF16845">
    <property type="entry name" value="SQAPI"/>
    <property type="match status" value="1"/>
</dbReference>
<evidence type="ECO:0000256" key="2">
    <source>
        <dbReference type="ARBA" id="ARBA00022704"/>
    </source>
</evidence>
<dbReference type="EMBL" id="ASHM01112164">
    <property type="protein sequence ID" value="PNX70263.1"/>
    <property type="molecule type" value="Genomic_DNA"/>
</dbReference>
<dbReference type="Gene3D" id="3.10.450.10">
    <property type="match status" value="1"/>
</dbReference>
<dbReference type="PANTHER" id="PTHR47364">
    <property type="entry name" value="CYSTEINE PROTEINASE INHIBITOR 5"/>
    <property type="match status" value="1"/>
</dbReference>
<dbReference type="CDD" id="cd00042">
    <property type="entry name" value="CY"/>
    <property type="match status" value="1"/>
</dbReference>
<dbReference type="EMBL" id="ASHM01116235">
    <property type="protein sequence ID" value="PNX70808.1"/>
    <property type="molecule type" value="Genomic_DNA"/>
</dbReference>
<evidence type="ECO:0000313" key="8">
    <source>
        <dbReference type="Proteomes" id="UP000236291"/>
    </source>
</evidence>
<organism evidence="5 8">
    <name type="scientific">Trifolium pratense</name>
    <name type="common">Red clover</name>
    <dbReference type="NCBI Taxonomy" id="57577"/>
    <lineage>
        <taxon>Eukaryota</taxon>
        <taxon>Viridiplantae</taxon>
        <taxon>Streptophyta</taxon>
        <taxon>Embryophyta</taxon>
        <taxon>Tracheophyta</taxon>
        <taxon>Spermatophyta</taxon>
        <taxon>Magnoliopsida</taxon>
        <taxon>eudicotyledons</taxon>
        <taxon>Gunneridae</taxon>
        <taxon>Pentapetalae</taxon>
        <taxon>rosids</taxon>
        <taxon>fabids</taxon>
        <taxon>Fabales</taxon>
        <taxon>Fabaceae</taxon>
        <taxon>Papilionoideae</taxon>
        <taxon>50 kb inversion clade</taxon>
        <taxon>NPAAA clade</taxon>
        <taxon>Hologalegina</taxon>
        <taxon>IRL clade</taxon>
        <taxon>Trifolieae</taxon>
        <taxon>Trifolium</taxon>
    </lineage>
</organism>
<accession>A0A2K3KVD9</accession>
<feature type="signal peptide" evidence="3">
    <location>
        <begin position="1"/>
        <end position="23"/>
    </location>
</feature>
<comment type="caution">
    <text evidence="5">The sequence shown here is derived from an EMBL/GenBank/DDBJ whole genome shotgun (WGS) entry which is preliminary data.</text>
</comment>
<feature type="chain" id="PRO_5015019195" evidence="3">
    <location>
        <begin position="24"/>
        <end position="115"/>
    </location>
</feature>
<keyword evidence="1" id="KW-0646">Protease inhibitor</keyword>
<dbReference type="EMBL" id="ASHM01063621">
    <property type="protein sequence ID" value="PNX90678.1"/>
    <property type="molecule type" value="Genomic_DNA"/>
</dbReference>
<gene>
    <name evidence="7" type="ORF">L195_g046803</name>
    <name evidence="5" type="ORF">L195_g057217</name>
    <name evidence="6" type="ORF">L195_g057764</name>
</gene>
<keyword evidence="3" id="KW-0732">Signal</keyword>
<dbReference type="SUPFAM" id="SSF54403">
    <property type="entry name" value="Cystatin/monellin"/>
    <property type="match status" value="1"/>
</dbReference>
<proteinExistence type="predicted"/>
<sequence>MMKFESLVPFLLVLLVSMARNEAIAGGYHPIKNINDPYIIGIAHFAITEYNKRGAGAKLEFMKVIKGELEFVQGINYRLILSANDGSTSNNYEALVLDEPVKYSRNLISFKPLHA</sequence>
<dbReference type="GO" id="GO:0004869">
    <property type="term" value="F:cysteine-type endopeptidase inhibitor activity"/>
    <property type="evidence" value="ECO:0007669"/>
    <property type="project" value="UniProtKB-KW"/>
</dbReference>
<reference evidence="5 8" key="2">
    <citation type="journal article" date="2017" name="Front. Plant Sci.">
        <title>Gene Classification and Mining of Molecular Markers Useful in Red Clover (Trifolium pratense) Breeding.</title>
        <authorList>
            <person name="Istvanek J."/>
            <person name="Dluhosova J."/>
            <person name="Dluhos P."/>
            <person name="Patkova L."/>
            <person name="Nedelnik J."/>
            <person name="Repkova J."/>
        </authorList>
    </citation>
    <scope>NUCLEOTIDE SEQUENCE [LARGE SCALE GENOMIC DNA]</scope>
    <source>
        <strain evidence="8">cv. Tatra</strain>
        <tissue evidence="5">Young leaves</tissue>
    </source>
</reference>
<name>A0A2K3KVD9_TRIPR</name>